<name>A0AAP0G7Y7_9ASPA</name>
<reference evidence="1 2" key="1">
    <citation type="journal article" date="2022" name="Nat. Plants">
        <title>Genomes of leafy and leafless Platanthera orchids illuminate the evolution of mycoheterotrophy.</title>
        <authorList>
            <person name="Li M.H."/>
            <person name="Liu K.W."/>
            <person name="Li Z."/>
            <person name="Lu H.C."/>
            <person name="Ye Q.L."/>
            <person name="Zhang D."/>
            <person name="Wang J.Y."/>
            <person name="Li Y.F."/>
            <person name="Zhong Z.M."/>
            <person name="Liu X."/>
            <person name="Yu X."/>
            <person name="Liu D.K."/>
            <person name="Tu X.D."/>
            <person name="Liu B."/>
            <person name="Hao Y."/>
            <person name="Liao X.Y."/>
            <person name="Jiang Y.T."/>
            <person name="Sun W.H."/>
            <person name="Chen J."/>
            <person name="Chen Y.Q."/>
            <person name="Ai Y."/>
            <person name="Zhai J.W."/>
            <person name="Wu S.S."/>
            <person name="Zhou Z."/>
            <person name="Hsiao Y.Y."/>
            <person name="Wu W.L."/>
            <person name="Chen Y.Y."/>
            <person name="Lin Y.F."/>
            <person name="Hsu J.L."/>
            <person name="Li C.Y."/>
            <person name="Wang Z.W."/>
            <person name="Zhao X."/>
            <person name="Zhong W.Y."/>
            <person name="Ma X.K."/>
            <person name="Ma L."/>
            <person name="Huang J."/>
            <person name="Chen G.Z."/>
            <person name="Huang M.Z."/>
            <person name="Huang L."/>
            <person name="Peng D.H."/>
            <person name="Luo Y.B."/>
            <person name="Zou S.Q."/>
            <person name="Chen S.P."/>
            <person name="Lan S."/>
            <person name="Tsai W.C."/>
            <person name="Van de Peer Y."/>
            <person name="Liu Z.J."/>
        </authorList>
    </citation>
    <scope>NUCLEOTIDE SEQUENCE [LARGE SCALE GENOMIC DNA]</scope>
    <source>
        <strain evidence="1">Lor287</strain>
    </source>
</reference>
<dbReference type="AlphaFoldDB" id="A0AAP0G7Y7"/>
<proteinExistence type="predicted"/>
<gene>
    <name evidence="1" type="ORF">KSP39_PZI008952</name>
</gene>
<sequence>MKIKVMNMFLMNVFKDSDFIFQRGRVIVMKTLIYRSRGIENLSSCFDNLTEAISLLKCAIDFLSELNFEAHHTLSAQLKPSVKSTIAMLFYTLDLLFLKVFLKFHLDMYVLINILCKFGNF</sequence>
<evidence type="ECO:0000313" key="1">
    <source>
        <dbReference type="EMBL" id="KAK8942989.1"/>
    </source>
</evidence>
<dbReference type="Proteomes" id="UP001418222">
    <property type="component" value="Unassembled WGS sequence"/>
</dbReference>
<accession>A0AAP0G7Y7</accession>
<evidence type="ECO:0000313" key="2">
    <source>
        <dbReference type="Proteomes" id="UP001418222"/>
    </source>
</evidence>
<organism evidence="1 2">
    <name type="scientific">Platanthera zijinensis</name>
    <dbReference type="NCBI Taxonomy" id="2320716"/>
    <lineage>
        <taxon>Eukaryota</taxon>
        <taxon>Viridiplantae</taxon>
        <taxon>Streptophyta</taxon>
        <taxon>Embryophyta</taxon>
        <taxon>Tracheophyta</taxon>
        <taxon>Spermatophyta</taxon>
        <taxon>Magnoliopsida</taxon>
        <taxon>Liliopsida</taxon>
        <taxon>Asparagales</taxon>
        <taxon>Orchidaceae</taxon>
        <taxon>Orchidoideae</taxon>
        <taxon>Orchideae</taxon>
        <taxon>Orchidinae</taxon>
        <taxon>Platanthera</taxon>
    </lineage>
</organism>
<dbReference type="EMBL" id="JBBWWQ010000007">
    <property type="protein sequence ID" value="KAK8942989.1"/>
    <property type="molecule type" value="Genomic_DNA"/>
</dbReference>
<protein>
    <submittedName>
        <fullName evidence="1">Uncharacterized protein</fullName>
    </submittedName>
</protein>
<keyword evidence="2" id="KW-1185">Reference proteome</keyword>
<comment type="caution">
    <text evidence="1">The sequence shown here is derived from an EMBL/GenBank/DDBJ whole genome shotgun (WGS) entry which is preliminary data.</text>
</comment>